<sequence length="182" mass="20461">MERTAKDEPVAARSRERHPQTLMLRVLQLPPYRASGPDSPTTSRAASTERERSLIAQLKPYLEPTKCHRSDTAKETLRKHQGEKVDGGERHTAGNSSFEMRGPRQSLDETNRGPSHHHALPLEHLRAGEDLTTEKEPHALPPKTIGGCRAGGKKSKLQATRSETRRPLRRNTCRQTKKLTEI</sequence>
<gene>
    <name evidence="2" type="ORF">F2Q69_00000137</name>
</gene>
<feature type="region of interest" description="Disordered" evidence="1">
    <location>
        <begin position="1"/>
        <end position="182"/>
    </location>
</feature>
<feature type="compositionally biased region" description="Basic and acidic residues" evidence="1">
    <location>
        <begin position="65"/>
        <end position="92"/>
    </location>
</feature>
<name>A0A8S9NWY5_BRACR</name>
<dbReference type="Proteomes" id="UP000712600">
    <property type="component" value="Unassembled WGS sequence"/>
</dbReference>
<organism evidence="2 3">
    <name type="scientific">Brassica cretica</name>
    <name type="common">Mustard</name>
    <dbReference type="NCBI Taxonomy" id="69181"/>
    <lineage>
        <taxon>Eukaryota</taxon>
        <taxon>Viridiplantae</taxon>
        <taxon>Streptophyta</taxon>
        <taxon>Embryophyta</taxon>
        <taxon>Tracheophyta</taxon>
        <taxon>Spermatophyta</taxon>
        <taxon>Magnoliopsida</taxon>
        <taxon>eudicotyledons</taxon>
        <taxon>Gunneridae</taxon>
        <taxon>Pentapetalae</taxon>
        <taxon>rosids</taxon>
        <taxon>malvids</taxon>
        <taxon>Brassicales</taxon>
        <taxon>Brassicaceae</taxon>
        <taxon>Brassiceae</taxon>
        <taxon>Brassica</taxon>
    </lineage>
</organism>
<feature type="compositionally biased region" description="Basic and acidic residues" evidence="1">
    <location>
        <begin position="1"/>
        <end position="19"/>
    </location>
</feature>
<accession>A0A8S9NWY5</accession>
<evidence type="ECO:0000256" key="1">
    <source>
        <dbReference type="SAM" id="MobiDB-lite"/>
    </source>
</evidence>
<evidence type="ECO:0000313" key="3">
    <source>
        <dbReference type="Proteomes" id="UP000712600"/>
    </source>
</evidence>
<dbReference type="EMBL" id="QGKX02001521">
    <property type="protein sequence ID" value="KAF3509524.1"/>
    <property type="molecule type" value="Genomic_DNA"/>
</dbReference>
<protein>
    <submittedName>
        <fullName evidence="2">Uncharacterized protein</fullName>
    </submittedName>
</protein>
<feature type="compositionally biased region" description="Basic residues" evidence="1">
    <location>
        <begin position="167"/>
        <end position="182"/>
    </location>
</feature>
<comment type="caution">
    <text evidence="2">The sequence shown here is derived from an EMBL/GenBank/DDBJ whole genome shotgun (WGS) entry which is preliminary data.</text>
</comment>
<reference evidence="2" key="1">
    <citation type="submission" date="2019-12" db="EMBL/GenBank/DDBJ databases">
        <title>Genome sequencing and annotation of Brassica cretica.</title>
        <authorList>
            <person name="Studholme D.J."/>
            <person name="Sarris P."/>
        </authorList>
    </citation>
    <scope>NUCLEOTIDE SEQUENCE</scope>
    <source>
        <strain evidence="2">PFS-109/04</strain>
        <tissue evidence="2">Leaf</tissue>
    </source>
</reference>
<evidence type="ECO:0000313" key="2">
    <source>
        <dbReference type="EMBL" id="KAF3509524.1"/>
    </source>
</evidence>
<dbReference type="AlphaFoldDB" id="A0A8S9NWY5"/>
<feature type="compositionally biased region" description="Basic and acidic residues" evidence="1">
    <location>
        <begin position="120"/>
        <end position="138"/>
    </location>
</feature>
<proteinExistence type="predicted"/>